<evidence type="ECO:0000256" key="3">
    <source>
        <dbReference type="RuleBase" id="RU004439"/>
    </source>
</evidence>
<reference evidence="8" key="2">
    <citation type="submission" date="2025-09" db="UniProtKB">
        <authorList>
            <consortium name="Ensembl"/>
        </authorList>
    </citation>
    <scope>IDENTIFICATION</scope>
</reference>
<keyword evidence="5" id="KW-0812">Transmembrane</keyword>
<dbReference type="PROSITE" id="PS50835">
    <property type="entry name" value="IG_LIKE"/>
    <property type="match status" value="1"/>
</dbReference>
<keyword evidence="9" id="KW-1185">Reference proteome</keyword>
<feature type="compositionally biased region" description="Basic and acidic residues" evidence="4">
    <location>
        <begin position="374"/>
        <end position="383"/>
    </location>
</feature>
<proteinExistence type="inferred from homology"/>
<dbReference type="PANTHER" id="PTHR16675:SF193">
    <property type="entry name" value="LOC571647 PROTEIN-RELATED"/>
    <property type="match status" value="1"/>
</dbReference>
<evidence type="ECO:0000256" key="1">
    <source>
        <dbReference type="ARBA" id="ARBA00023180"/>
    </source>
</evidence>
<feature type="signal peptide" evidence="6">
    <location>
        <begin position="1"/>
        <end position="16"/>
    </location>
</feature>
<gene>
    <name evidence="8" type="primary">LOC114458510</name>
</gene>
<dbReference type="InterPro" id="IPR003597">
    <property type="entry name" value="Ig_C1-set"/>
</dbReference>
<dbReference type="SMART" id="SM00407">
    <property type="entry name" value="IGc1"/>
    <property type="match status" value="1"/>
</dbReference>
<dbReference type="Pfam" id="PF00129">
    <property type="entry name" value="MHC_I"/>
    <property type="match status" value="1"/>
</dbReference>
<dbReference type="SUPFAM" id="SSF48726">
    <property type="entry name" value="Immunoglobulin"/>
    <property type="match status" value="1"/>
</dbReference>
<feature type="compositionally biased region" description="Basic and acidic residues" evidence="4">
    <location>
        <begin position="405"/>
        <end position="414"/>
    </location>
</feature>
<protein>
    <submittedName>
        <fullName evidence="8">H-2 class I histocompatibility antigen, L-D alpha chain-like</fullName>
    </submittedName>
</protein>
<dbReference type="AlphaFoldDB" id="A0A8C5NEG4"/>
<name>A0A8C5NEG4_GOUWI</name>
<dbReference type="InterPro" id="IPR013783">
    <property type="entry name" value="Ig-like_fold"/>
</dbReference>
<dbReference type="Pfam" id="PF07654">
    <property type="entry name" value="C1-set"/>
    <property type="match status" value="1"/>
</dbReference>
<dbReference type="GO" id="GO:0009897">
    <property type="term" value="C:external side of plasma membrane"/>
    <property type="evidence" value="ECO:0007669"/>
    <property type="project" value="TreeGrafter"/>
</dbReference>
<feature type="region of interest" description="Disordered" evidence="4">
    <location>
        <begin position="346"/>
        <end position="448"/>
    </location>
</feature>
<evidence type="ECO:0000256" key="5">
    <source>
        <dbReference type="SAM" id="Phobius"/>
    </source>
</evidence>
<feature type="transmembrane region" description="Helical" evidence="5">
    <location>
        <begin position="317"/>
        <end position="338"/>
    </location>
</feature>
<sequence length="448" mass="50180">MLLCAVLVLLGTGLSANCEFHSLHYIYTALSKDINLPGIHKFTAMGLLDNKMIDYYDSTTEKKVPKQPWMENRLSKEYWDKGGQSRKSKQQWFDVNIDILSKRMRQNQSDLHVLQWRHGCEVDMDSDGSTKFLRGLDMYSYDGHDFLSFDDSSQVWIAPAVAAEETKRKWDHVQVLKEYTTGYLEKECVEWLKKFVTYGDKALHQAKKPDVYLTAFSAKIKTNIILRCLATGFYPKDIELQIRRNGRILEKMDGLESSGVRPNGDDTFQRSDHVEIPRSDTSEYSCRVIHRASSVDVLKVWDHKGPSDTSGGNIGPIIGAVVGVVFIIVVALIIIFILRKKGMLGKDSDRDKSNNSNNDSGLNSDPQISMETGLIKDSDRDKSNNSSDSGLNCKADPQISMETGLIKDSDRDKSNNSNSSSDSGLNCHGSQESGEASSADSLLHNSQQ</sequence>
<comment type="similarity">
    <text evidence="3">Belongs to the MHC class I family.</text>
</comment>
<reference evidence="8" key="1">
    <citation type="submission" date="2025-08" db="UniProtKB">
        <authorList>
            <consortium name="Ensembl"/>
        </authorList>
    </citation>
    <scope>IDENTIFICATION</scope>
</reference>
<feature type="chain" id="PRO_5034419431" evidence="6">
    <location>
        <begin position="17"/>
        <end position="448"/>
    </location>
</feature>
<evidence type="ECO:0000256" key="6">
    <source>
        <dbReference type="SAM" id="SignalP"/>
    </source>
</evidence>
<feature type="compositionally biased region" description="Polar residues" evidence="4">
    <location>
        <begin position="428"/>
        <end position="448"/>
    </location>
</feature>
<dbReference type="SUPFAM" id="SSF54452">
    <property type="entry name" value="MHC antigen-recognition domain"/>
    <property type="match status" value="1"/>
</dbReference>
<feature type="compositionally biased region" description="Low complexity" evidence="4">
    <location>
        <begin position="354"/>
        <end position="365"/>
    </location>
</feature>
<dbReference type="InterPro" id="IPR007110">
    <property type="entry name" value="Ig-like_dom"/>
</dbReference>
<dbReference type="FunFam" id="3.30.500.10:FF:000005">
    <property type="entry name" value="MHC class I antigen ZKA transcript variant 1"/>
    <property type="match status" value="1"/>
</dbReference>
<evidence type="ECO:0000313" key="8">
    <source>
        <dbReference type="Ensembl" id="ENSGWIP00000049357.1"/>
    </source>
</evidence>
<dbReference type="GO" id="GO:0006955">
    <property type="term" value="P:immune response"/>
    <property type="evidence" value="ECO:0007669"/>
    <property type="project" value="TreeGrafter"/>
</dbReference>
<dbReference type="RefSeq" id="XP_028296700.1">
    <property type="nucleotide sequence ID" value="XM_028440899.1"/>
</dbReference>
<dbReference type="InterPro" id="IPR036179">
    <property type="entry name" value="Ig-like_dom_sf"/>
</dbReference>
<feature type="domain" description="Ig-like" evidence="7">
    <location>
        <begin position="209"/>
        <end position="298"/>
    </location>
</feature>
<dbReference type="InterPro" id="IPR001039">
    <property type="entry name" value="MHC_I_a_a1/a2"/>
</dbReference>
<dbReference type="PRINTS" id="PR01638">
    <property type="entry name" value="MHCCLASSI"/>
</dbReference>
<accession>A0A8C5NEG4</accession>
<dbReference type="Gene3D" id="2.60.40.10">
    <property type="entry name" value="Immunoglobulins"/>
    <property type="match status" value="1"/>
</dbReference>
<dbReference type="Proteomes" id="UP000694680">
    <property type="component" value="Unassembled WGS sequence"/>
</dbReference>
<keyword evidence="5" id="KW-0472">Membrane</keyword>
<dbReference type="Gene3D" id="3.30.500.10">
    <property type="entry name" value="MHC class I-like antigen recognition-like"/>
    <property type="match status" value="1"/>
</dbReference>
<dbReference type="InterPro" id="IPR037055">
    <property type="entry name" value="MHC_I-like_Ag-recog_sf"/>
</dbReference>
<dbReference type="GeneID" id="114458510"/>
<dbReference type="PANTHER" id="PTHR16675">
    <property type="entry name" value="MHC CLASS I-RELATED"/>
    <property type="match status" value="1"/>
</dbReference>
<dbReference type="PROSITE" id="PS00290">
    <property type="entry name" value="IG_MHC"/>
    <property type="match status" value="1"/>
</dbReference>
<dbReference type="GO" id="GO:0005615">
    <property type="term" value="C:extracellular space"/>
    <property type="evidence" value="ECO:0007669"/>
    <property type="project" value="TreeGrafter"/>
</dbReference>
<evidence type="ECO:0000256" key="4">
    <source>
        <dbReference type="SAM" id="MobiDB-lite"/>
    </source>
</evidence>
<keyword evidence="2" id="KW-0393">Immunoglobulin domain</keyword>
<evidence type="ECO:0000313" key="9">
    <source>
        <dbReference type="Proteomes" id="UP000694680"/>
    </source>
</evidence>
<dbReference type="Ensembl" id="ENSGWIT00000053349.1">
    <property type="protein sequence ID" value="ENSGWIP00000049357.1"/>
    <property type="gene ID" value="ENSGWIG00000024074.1"/>
</dbReference>
<dbReference type="InterPro" id="IPR011161">
    <property type="entry name" value="MHC_I-like_Ag-recog"/>
</dbReference>
<keyword evidence="5" id="KW-1133">Transmembrane helix</keyword>
<evidence type="ECO:0000259" key="7">
    <source>
        <dbReference type="PROSITE" id="PS50835"/>
    </source>
</evidence>
<dbReference type="InterPro" id="IPR011162">
    <property type="entry name" value="MHC_I/II-like_Ag-recog"/>
</dbReference>
<keyword evidence="1" id="KW-0325">Glycoprotein</keyword>
<evidence type="ECO:0000256" key="2">
    <source>
        <dbReference type="ARBA" id="ARBA00023319"/>
    </source>
</evidence>
<dbReference type="InterPro" id="IPR050208">
    <property type="entry name" value="MHC_class-I_related"/>
</dbReference>
<organism evidence="8 9">
    <name type="scientific">Gouania willdenowi</name>
    <name type="common">Blunt-snouted clingfish</name>
    <name type="synonym">Lepadogaster willdenowi</name>
    <dbReference type="NCBI Taxonomy" id="441366"/>
    <lineage>
        <taxon>Eukaryota</taxon>
        <taxon>Metazoa</taxon>
        <taxon>Chordata</taxon>
        <taxon>Craniata</taxon>
        <taxon>Vertebrata</taxon>
        <taxon>Euteleostomi</taxon>
        <taxon>Actinopterygii</taxon>
        <taxon>Neopterygii</taxon>
        <taxon>Teleostei</taxon>
        <taxon>Neoteleostei</taxon>
        <taxon>Acanthomorphata</taxon>
        <taxon>Ovalentaria</taxon>
        <taxon>Blenniimorphae</taxon>
        <taxon>Blenniiformes</taxon>
        <taxon>Gobiesocoidei</taxon>
        <taxon>Gobiesocidae</taxon>
        <taxon>Gobiesocinae</taxon>
        <taxon>Gouania</taxon>
    </lineage>
</organism>
<dbReference type="InterPro" id="IPR003006">
    <property type="entry name" value="Ig/MHC_CS"/>
</dbReference>
<keyword evidence="6" id="KW-0732">Signal</keyword>